<keyword evidence="3" id="KW-1185">Reference proteome</keyword>
<keyword evidence="2" id="KW-0489">Methyltransferase</keyword>
<sequence>MFRIDTSKRTDESEIMDDFELQGRELDRTLKDLENINSWLGGNQITINGIKKLLPDTKATIRIVDIGCGNGAILRKISDWAKSNSYNFELIGVDANPYAIEIARNLSIEYKNVEFQELNIFSEVFKDMKFDVILCTLTLHHFKDRQIVELLNQLIDQAEYGVVINDLHRTRMAYILFQAFCAVFVSNEIARKDGLISILRGFKKDDIIEFARKIKGSHEVSWKWAFRYQWIIRQNNNL</sequence>
<dbReference type="Proteomes" id="UP001257234">
    <property type="component" value="Unassembled WGS sequence"/>
</dbReference>
<reference evidence="3" key="1">
    <citation type="submission" date="2023-07" db="EMBL/GenBank/DDBJ databases">
        <title>Christiangramia sp. SM2212., a novel bacterium of the family Flavobacteriaceae isolated from the sea sediment.</title>
        <authorList>
            <person name="Wang J."/>
            <person name="Zhang X."/>
        </authorList>
    </citation>
    <scope>NUCLEOTIDE SEQUENCE [LARGE SCALE GENOMIC DNA]</scope>
    <source>
        <strain evidence="3">SM2212</strain>
    </source>
</reference>
<evidence type="ECO:0000313" key="2">
    <source>
        <dbReference type="EMBL" id="MDR5590282.1"/>
    </source>
</evidence>
<organism evidence="2 3">
    <name type="scientific">Christiangramia sediminicola</name>
    <dbReference type="NCBI Taxonomy" id="3073267"/>
    <lineage>
        <taxon>Bacteria</taxon>
        <taxon>Pseudomonadati</taxon>
        <taxon>Bacteroidota</taxon>
        <taxon>Flavobacteriia</taxon>
        <taxon>Flavobacteriales</taxon>
        <taxon>Flavobacteriaceae</taxon>
        <taxon>Christiangramia</taxon>
    </lineage>
</organism>
<dbReference type="GO" id="GO:0008168">
    <property type="term" value="F:methyltransferase activity"/>
    <property type="evidence" value="ECO:0007669"/>
    <property type="project" value="UniProtKB-KW"/>
</dbReference>
<evidence type="ECO:0000259" key="1">
    <source>
        <dbReference type="Pfam" id="PF13847"/>
    </source>
</evidence>
<dbReference type="Gene3D" id="3.40.50.150">
    <property type="entry name" value="Vaccinia Virus protein VP39"/>
    <property type="match status" value="1"/>
</dbReference>
<keyword evidence="2" id="KW-0808">Transferase</keyword>
<dbReference type="InterPro" id="IPR025714">
    <property type="entry name" value="Methyltranfer_dom"/>
</dbReference>
<dbReference type="PANTHER" id="PTHR43861">
    <property type="entry name" value="TRANS-ACONITATE 2-METHYLTRANSFERASE-RELATED"/>
    <property type="match status" value="1"/>
</dbReference>
<feature type="domain" description="Methyltransferase" evidence="1">
    <location>
        <begin position="60"/>
        <end position="149"/>
    </location>
</feature>
<dbReference type="EMBL" id="JAVJIU010000002">
    <property type="protein sequence ID" value="MDR5590282.1"/>
    <property type="molecule type" value="Genomic_DNA"/>
</dbReference>
<proteinExistence type="predicted"/>
<dbReference type="RefSeq" id="WP_309561155.1">
    <property type="nucleotide sequence ID" value="NZ_JAVJIU010000002.1"/>
</dbReference>
<evidence type="ECO:0000313" key="3">
    <source>
        <dbReference type="Proteomes" id="UP001257234"/>
    </source>
</evidence>
<accession>A0ABU1EQI9</accession>
<gene>
    <name evidence="2" type="ORF">RE431_06500</name>
</gene>
<name>A0ABU1EQI9_9FLAO</name>
<dbReference type="CDD" id="cd02440">
    <property type="entry name" value="AdoMet_MTases"/>
    <property type="match status" value="1"/>
</dbReference>
<dbReference type="SUPFAM" id="SSF53335">
    <property type="entry name" value="S-adenosyl-L-methionine-dependent methyltransferases"/>
    <property type="match status" value="1"/>
</dbReference>
<dbReference type="GO" id="GO:0032259">
    <property type="term" value="P:methylation"/>
    <property type="evidence" value="ECO:0007669"/>
    <property type="project" value="UniProtKB-KW"/>
</dbReference>
<protein>
    <submittedName>
        <fullName evidence="2">Methyltransferase domain-containing protein</fullName>
    </submittedName>
</protein>
<dbReference type="Pfam" id="PF13847">
    <property type="entry name" value="Methyltransf_31"/>
    <property type="match status" value="1"/>
</dbReference>
<dbReference type="InterPro" id="IPR029063">
    <property type="entry name" value="SAM-dependent_MTases_sf"/>
</dbReference>
<comment type="caution">
    <text evidence="2">The sequence shown here is derived from an EMBL/GenBank/DDBJ whole genome shotgun (WGS) entry which is preliminary data.</text>
</comment>